<keyword evidence="2" id="KW-1185">Reference proteome</keyword>
<dbReference type="EMBL" id="JASNQZ010000006">
    <property type="protein sequence ID" value="KAL0956776.1"/>
    <property type="molecule type" value="Genomic_DNA"/>
</dbReference>
<sequence length="548" mass="61391">MVVMLAPEHSKRVSWWRRSVEHILASGGHIAPGAIPPQIQHQGFAPESPDVRSGAEFDSSLIGPVLVVAPVFERARGQVTFKCPAAATALQALAPRLRQEINCLKEDNQSSSEMSQTEAIPNGNQRRFSHQIPPEILLEIFQFAVPPDILFEHSLILLGESSRRQWSAAVTTKYGIVLVCQTWYSAGIALLYKHPVLYHHIQAVSFRNTIKSNPRLGNLVKHIEFAIRPFVISEDAFQELAGTILQRDICSRLHRISFSMPFDDASGPRQFFTPLSTLRSIAPIAHLDLTIPLDVDAIHALLEGSHAQLEYLTISLHAFANQLEPEPIALEFSHLKFLRIVWPSGPPPDAIGLVEGLTSKWSMSNLSQLVLRGKSYSYVEPFTDFCLKHRTGLHFICFELFPSREDVKKNIVMTAFESIIQSCPSLEHIVIPEINIAMLSDFQHPTLAYLDFWVGGFDAVLKTDVHRLRDKFPNLISIRTMSIGRPNPAEMTLATRDPLAASRSVDHEYPERCEFYEGGGAILWNYEGREAGLKQGPSDERTLAEKCE</sequence>
<accession>A0ABR3JM13</accession>
<evidence type="ECO:0000313" key="2">
    <source>
        <dbReference type="Proteomes" id="UP001556367"/>
    </source>
</evidence>
<protein>
    <recommendedName>
        <fullName evidence="3">F-box domain-containing protein</fullName>
    </recommendedName>
</protein>
<name>A0ABR3JM13_9AGAR</name>
<reference evidence="2" key="1">
    <citation type="submission" date="2024-06" db="EMBL/GenBank/DDBJ databases">
        <title>Multi-omics analyses provide insights into the biosynthesis of the anticancer antibiotic pleurotin in Hohenbuehelia grisea.</title>
        <authorList>
            <person name="Weaver J.A."/>
            <person name="Alberti F."/>
        </authorList>
    </citation>
    <scope>NUCLEOTIDE SEQUENCE [LARGE SCALE GENOMIC DNA]</scope>
    <source>
        <strain evidence="2">T-177</strain>
    </source>
</reference>
<dbReference type="Proteomes" id="UP001556367">
    <property type="component" value="Unassembled WGS sequence"/>
</dbReference>
<evidence type="ECO:0008006" key="3">
    <source>
        <dbReference type="Google" id="ProtNLM"/>
    </source>
</evidence>
<comment type="caution">
    <text evidence="1">The sequence shown here is derived from an EMBL/GenBank/DDBJ whole genome shotgun (WGS) entry which is preliminary data.</text>
</comment>
<proteinExistence type="predicted"/>
<gene>
    <name evidence="1" type="ORF">HGRIS_002896</name>
</gene>
<organism evidence="1 2">
    <name type="scientific">Hohenbuehelia grisea</name>
    <dbReference type="NCBI Taxonomy" id="104357"/>
    <lineage>
        <taxon>Eukaryota</taxon>
        <taxon>Fungi</taxon>
        <taxon>Dikarya</taxon>
        <taxon>Basidiomycota</taxon>
        <taxon>Agaricomycotina</taxon>
        <taxon>Agaricomycetes</taxon>
        <taxon>Agaricomycetidae</taxon>
        <taxon>Agaricales</taxon>
        <taxon>Pleurotineae</taxon>
        <taxon>Pleurotaceae</taxon>
        <taxon>Hohenbuehelia</taxon>
    </lineage>
</organism>
<evidence type="ECO:0000313" key="1">
    <source>
        <dbReference type="EMBL" id="KAL0956776.1"/>
    </source>
</evidence>